<reference evidence="2 3" key="1">
    <citation type="submission" date="2014-08" db="EMBL/GenBank/DDBJ databases">
        <title>Genome sequences of NCPPB Pectobacterium isolates.</title>
        <authorList>
            <person name="Glover R.H."/>
            <person name="Sapp M."/>
            <person name="Elphinstone J."/>
        </authorList>
    </citation>
    <scope>NUCLEOTIDE SEQUENCE [LARGE SCALE GENOMIC DNA]</scope>
    <source>
        <strain evidence="2 3">LMG 21372</strain>
    </source>
</reference>
<evidence type="ECO:0000313" key="2">
    <source>
        <dbReference type="EMBL" id="KGA29547.1"/>
    </source>
</evidence>
<evidence type="ECO:0000259" key="1">
    <source>
        <dbReference type="Pfam" id="PF13503"/>
    </source>
</evidence>
<comment type="caution">
    <text evidence="2">The sequence shown here is derived from an EMBL/GenBank/DDBJ whole genome shotgun (WGS) entry which is preliminary data.</text>
</comment>
<dbReference type="OrthoDB" id="5860814at2"/>
<sequence length="305" mass="34527">MSVSQPFLELMPEDDAAWQTRIAQGGCFVIAEASINDAVPWLAERWGGSLEQTRLYWGEAGRVHASVSPYCIPLHAANWSQVKEHIITQPGWGMGLQLEWFMQAYSPLDQLLEVTKHLRQWSLITSPSGENAILRVGDWQVMNQLLSASSAQEACALYGPIASFCDISPDGAICALNLTAREPHSIPDILPRQLSDEQWQAIMVPYGHHNLARYMEHLRAYHADWQNAPDDELQAFTHQQAEQARNSGFNNDRDIVRWLALATELSPEFMHQPWAKNILLQPEYIGTQSRMDRLYQAAIDHLDEA</sequence>
<dbReference type="EMBL" id="JQOD01000020">
    <property type="protein sequence ID" value="KGA29547.1"/>
    <property type="molecule type" value="Genomic_DNA"/>
</dbReference>
<dbReference type="Pfam" id="PF13503">
    <property type="entry name" value="DUF4123"/>
    <property type="match status" value="1"/>
</dbReference>
<evidence type="ECO:0000313" key="3">
    <source>
        <dbReference type="Proteomes" id="UP000029435"/>
    </source>
</evidence>
<accession>A0A0M2EXD2</accession>
<dbReference type="AlphaFoldDB" id="A0A0M2EXD2"/>
<dbReference type="RefSeq" id="WP_039318348.1">
    <property type="nucleotide sequence ID" value="NZ_JQOD01000020.1"/>
</dbReference>
<name>A0A0M2EXD2_9GAMM</name>
<proteinExistence type="predicted"/>
<gene>
    <name evidence="2" type="ORF">KU74_22145</name>
</gene>
<dbReference type="STRING" id="180957.B5S52_05575"/>
<dbReference type="InterPro" id="IPR025391">
    <property type="entry name" value="DUF4123"/>
</dbReference>
<protein>
    <recommendedName>
        <fullName evidence="1">DUF4123 domain-containing protein</fullName>
    </recommendedName>
</protein>
<feature type="domain" description="DUF4123" evidence="1">
    <location>
        <begin position="27"/>
        <end position="155"/>
    </location>
</feature>
<organism evidence="2 3">
    <name type="scientific">Pectobacterium brasiliense</name>
    <dbReference type="NCBI Taxonomy" id="180957"/>
    <lineage>
        <taxon>Bacteria</taxon>
        <taxon>Pseudomonadati</taxon>
        <taxon>Pseudomonadota</taxon>
        <taxon>Gammaproteobacteria</taxon>
        <taxon>Enterobacterales</taxon>
        <taxon>Pectobacteriaceae</taxon>
        <taxon>Pectobacterium</taxon>
    </lineage>
</organism>
<dbReference type="Proteomes" id="UP000029435">
    <property type="component" value="Unassembled WGS sequence"/>
</dbReference>